<evidence type="ECO:0000313" key="4">
    <source>
        <dbReference type="Proteomes" id="UP000002164"/>
    </source>
</evidence>
<organism evidence="3 4">
    <name type="scientific">Lysinibacillus sphaericus (strain C3-41)</name>
    <dbReference type="NCBI Taxonomy" id="444177"/>
    <lineage>
        <taxon>Bacteria</taxon>
        <taxon>Bacillati</taxon>
        <taxon>Bacillota</taxon>
        <taxon>Bacilli</taxon>
        <taxon>Bacillales</taxon>
        <taxon>Bacillaceae</taxon>
        <taxon>Lysinibacillus</taxon>
    </lineage>
</organism>
<dbReference type="Pfam" id="PF01906">
    <property type="entry name" value="YbjQ_1"/>
    <property type="match status" value="1"/>
</dbReference>
<dbReference type="Proteomes" id="UP000002164">
    <property type="component" value="Chromosome"/>
</dbReference>
<dbReference type="InterPro" id="IPR035439">
    <property type="entry name" value="UPF0145_dom_sf"/>
</dbReference>
<evidence type="ECO:0000256" key="1">
    <source>
        <dbReference type="ARBA" id="ARBA00010751"/>
    </source>
</evidence>
<gene>
    <name evidence="3" type="ordered locus">Bsph_3249</name>
</gene>
<dbReference type="Gene3D" id="3.30.110.70">
    <property type="entry name" value="Hypothetical protein apc22750. Chain B"/>
    <property type="match status" value="1"/>
</dbReference>
<proteinExistence type="inferred from homology"/>
<reference evidence="3 4" key="1">
    <citation type="journal article" date="2008" name="J. Bacteriol.">
        <title>Complete genome sequence of the mosquitocidal bacterium Bacillus sphaericus C3-41 and comparison with those of closely related Bacillus species.</title>
        <authorList>
            <person name="Hu X."/>
            <person name="Fan W."/>
            <person name="Han B."/>
            <person name="Liu H."/>
            <person name="Zheng D."/>
            <person name="Li Q."/>
            <person name="Dong W."/>
            <person name="Yan J."/>
            <person name="Gao M."/>
            <person name="Berry C."/>
            <person name="Yuan Z."/>
        </authorList>
    </citation>
    <scope>NUCLEOTIDE SEQUENCE [LARGE SCALE GENOMIC DNA]</scope>
    <source>
        <strain evidence="3 4">C3-41</strain>
    </source>
</reference>
<dbReference type="AlphaFoldDB" id="B1HQL7"/>
<accession>B1HQL7</accession>
<dbReference type="EnsemblBacteria" id="ACA40754">
    <property type="protein sequence ID" value="ACA40754"/>
    <property type="gene ID" value="Bsph_3249"/>
</dbReference>
<dbReference type="SUPFAM" id="SSF117782">
    <property type="entry name" value="YbjQ-like"/>
    <property type="match status" value="1"/>
</dbReference>
<comment type="similarity">
    <text evidence="1 2">Belongs to the UPF0145 family.</text>
</comment>
<dbReference type="EMBL" id="CP000817">
    <property type="protein sequence ID" value="ACA40754.1"/>
    <property type="molecule type" value="Genomic_DNA"/>
</dbReference>
<name>B1HQL7_LYSSC</name>
<protein>
    <recommendedName>
        <fullName evidence="2">UPF0145 protein Bsph_3249</fullName>
    </recommendedName>
</protein>
<dbReference type="PANTHER" id="PTHR34068:SF2">
    <property type="entry name" value="UPF0145 PROTEIN SCO3412"/>
    <property type="match status" value="1"/>
</dbReference>
<dbReference type="InterPro" id="IPR002765">
    <property type="entry name" value="UPF0145_YbjQ-like"/>
</dbReference>
<sequence length="105" mass="11254">MMLLATSDVVAGKEVIETLGLVKGNSVQSRNIGRDMMAGLRNIVGGEMKEYAEMLVRSREIATQAMEEEAKQLGADAVVGVRYATSSVMDGTSEVLVYGTAVRLK</sequence>
<evidence type="ECO:0000313" key="3">
    <source>
        <dbReference type="EMBL" id="ACA40754.1"/>
    </source>
</evidence>
<evidence type="ECO:0000256" key="2">
    <source>
        <dbReference type="HAMAP-Rule" id="MF_00338"/>
    </source>
</evidence>
<dbReference type="KEGG" id="lsp:Bsph_3249"/>
<dbReference type="PANTHER" id="PTHR34068">
    <property type="entry name" value="UPF0145 PROTEIN YBJQ"/>
    <property type="match status" value="1"/>
</dbReference>
<dbReference type="HAMAP" id="MF_00338">
    <property type="entry name" value="UPF0145"/>
    <property type="match status" value="1"/>
</dbReference>
<dbReference type="HOGENOM" id="CLU_117144_1_2_9"/>